<feature type="transmembrane region" description="Helical" evidence="7">
    <location>
        <begin position="96"/>
        <end position="113"/>
    </location>
</feature>
<organism evidence="8 9">
    <name type="scientific">Jejubacter calystegiae</name>
    <dbReference type="NCBI Taxonomy" id="2579935"/>
    <lineage>
        <taxon>Bacteria</taxon>
        <taxon>Pseudomonadati</taxon>
        <taxon>Pseudomonadota</taxon>
        <taxon>Gammaproteobacteria</taxon>
        <taxon>Enterobacterales</taxon>
        <taxon>Enterobacteriaceae</taxon>
        <taxon>Jejubacter</taxon>
    </lineage>
</organism>
<evidence type="ECO:0000256" key="7">
    <source>
        <dbReference type="SAM" id="Phobius"/>
    </source>
</evidence>
<dbReference type="AlphaFoldDB" id="A0A4P8YMZ9"/>
<feature type="transmembrane region" description="Helical" evidence="7">
    <location>
        <begin position="45"/>
        <end position="66"/>
    </location>
</feature>
<dbReference type="InterPro" id="IPR032808">
    <property type="entry name" value="DoxX"/>
</dbReference>
<dbReference type="GO" id="GO:0005886">
    <property type="term" value="C:plasma membrane"/>
    <property type="evidence" value="ECO:0007669"/>
    <property type="project" value="UniProtKB-SubCell"/>
</dbReference>
<feature type="transmembrane region" description="Helical" evidence="7">
    <location>
        <begin position="73"/>
        <end position="90"/>
    </location>
</feature>
<dbReference type="Pfam" id="PF07681">
    <property type="entry name" value="DoxX"/>
    <property type="match status" value="1"/>
</dbReference>
<comment type="similarity">
    <text evidence="2">Belongs to the DoxX family.</text>
</comment>
<dbReference type="RefSeq" id="WP_138097454.1">
    <property type="nucleotide sequence ID" value="NZ_CP040428.1"/>
</dbReference>
<accession>A0A4P8YMZ9</accession>
<dbReference type="PANTHER" id="PTHR33452:SF1">
    <property type="entry name" value="INNER MEMBRANE PROTEIN YPHA-RELATED"/>
    <property type="match status" value="1"/>
</dbReference>
<evidence type="ECO:0000256" key="5">
    <source>
        <dbReference type="ARBA" id="ARBA00022989"/>
    </source>
</evidence>
<keyword evidence="3" id="KW-1003">Cell membrane</keyword>
<gene>
    <name evidence="8" type="ORF">FEM41_17405</name>
</gene>
<evidence type="ECO:0000256" key="3">
    <source>
        <dbReference type="ARBA" id="ARBA00022475"/>
    </source>
</evidence>
<dbReference type="OrthoDB" id="9792760at2"/>
<evidence type="ECO:0000313" key="8">
    <source>
        <dbReference type="EMBL" id="QCT21298.1"/>
    </source>
</evidence>
<keyword evidence="4 7" id="KW-0812">Transmembrane</keyword>
<dbReference type="EMBL" id="CP040428">
    <property type="protein sequence ID" value="QCT21298.1"/>
    <property type="molecule type" value="Genomic_DNA"/>
</dbReference>
<protein>
    <submittedName>
        <fullName evidence="8">DoxX family protein</fullName>
    </submittedName>
</protein>
<sequence>MNRYSDIICILARVLAVGLFFTSGVDKVFNYHDNLTLMAENHVPAFFLPLVILLEVGGGLAIAFGFLTRFTSVFMAIFSIAAGFLFYQGYSHAHLMVWLKNASCAAGFILLALNGPGRLSLDYLLRHKFQAQTT</sequence>
<dbReference type="InterPro" id="IPR051907">
    <property type="entry name" value="DoxX-like_oxidoreductase"/>
</dbReference>
<keyword evidence="6 7" id="KW-0472">Membrane</keyword>
<comment type="subcellular location">
    <subcellularLocation>
        <location evidence="1">Cell membrane</location>
        <topology evidence="1">Multi-pass membrane protein</topology>
    </subcellularLocation>
</comment>
<evidence type="ECO:0000313" key="9">
    <source>
        <dbReference type="Proteomes" id="UP000302163"/>
    </source>
</evidence>
<evidence type="ECO:0000256" key="4">
    <source>
        <dbReference type="ARBA" id="ARBA00022692"/>
    </source>
</evidence>
<dbReference type="PANTHER" id="PTHR33452">
    <property type="entry name" value="OXIDOREDUCTASE CATD-RELATED"/>
    <property type="match status" value="1"/>
</dbReference>
<keyword evidence="9" id="KW-1185">Reference proteome</keyword>
<dbReference type="KEGG" id="izh:FEM41_17405"/>
<evidence type="ECO:0000256" key="1">
    <source>
        <dbReference type="ARBA" id="ARBA00004651"/>
    </source>
</evidence>
<dbReference type="Proteomes" id="UP000302163">
    <property type="component" value="Chromosome"/>
</dbReference>
<evidence type="ECO:0000256" key="6">
    <source>
        <dbReference type="ARBA" id="ARBA00023136"/>
    </source>
</evidence>
<reference evidence="8 9" key="1">
    <citation type="submission" date="2019-05" db="EMBL/GenBank/DDBJ databases">
        <title>Complete genome sequence of Izhakiella calystegiae KSNA2, an endophyte isolated from beach morning glory (Calystegia soldanella).</title>
        <authorList>
            <person name="Jiang L."/>
            <person name="Jeong J.C."/>
            <person name="Kim C.Y."/>
            <person name="Kim D.H."/>
            <person name="Kim S.W."/>
            <person name="Lee j."/>
        </authorList>
    </citation>
    <scope>NUCLEOTIDE SEQUENCE [LARGE SCALE GENOMIC DNA]</scope>
    <source>
        <strain evidence="8 9">KSNA2</strain>
    </source>
</reference>
<feature type="transmembrane region" description="Helical" evidence="7">
    <location>
        <begin position="7"/>
        <end position="25"/>
    </location>
</feature>
<evidence type="ECO:0000256" key="2">
    <source>
        <dbReference type="ARBA" id="ARBA00006679"/>
    </source>
</evidence>
<keyword evidence="5 7" id="KW-1133">Transmembrane helix</keyword>
<proteinExistence type="inferred from homology"/>
<name>A0A4P8YMZ9_9ENTR</name>